<dbReference type="AlphaFoldDB" id="A0AAN7T3Q0"/>
<name>A0AAN7T3Q0_9EURO</name>
<dbReference type="InterPro" id="IPR002018">
    <property type="entry name" value="CarbesteraseB"/>
</dbReference>
<dbReference type="Proteomes" id="UP001309876">
    <property type="component" value="Unassembled WGS sequence"/>
</dbReference>
<evidence type="ECO:0000313" key="5">
    <source>
        <dbReference type="EMBL" id="KAK5089171.1"/>
    </source>
</evidence>
<keyword evidence="2 3" id="KW-0378">Hydrolase</keyword>
<feature type="chain" id="PRO_5042666490" description="Carboxylic ester hydrolase" evidence="3">
    <location>
        <begin position="19"/>
        <end position="568"/>
    </location>
</feature>
<reference evidence="5 6" key="1">
    <citation type="submission" date="2023-08" db="EMBL/GenBank/DDBJ databases">
        <title>Black Yeasts Isolated from many extreme environments.</title>
        <authorList>
            <person name="Coleine C."/>
            <person name="Stajich J.E."/>
            <person name="Selbmann L."/>
        </authorList>
    </citation>
    <scope>NUCLEOTIDE SEQUENCE [LARGE SCALE GENOMIC DNA]</scope>
    <source>
        <strain evidence="5 6">CCFEE 5910</strain>
    </source>
</reference>
<dbReference type="EC" id="3.1.1.-" evidence="3"/>
<evidence type="ECO:0000256" key="1">
    <source>
        <dbReference type="ARBA" id="ARBA00005964"/>
    </source>
</evidence>
<evidence type="ECO:0000256" key="3">
    <source>
        <dbReference type="RuleBase" id="RU361235"/>
    </source>
</evidence>
<comment type="caution">
    <text evidence="5">The sequence shown here is derived from an EMBL/GenBank/DDBJ whole genome shotgun (WGS) entry which is preliminary data.</text>
</comment>
<dbReference type="PROSITE" id="PS00122">
    <property type="entry name" value="CARBOXYLESTERASE_B_1"/>
    <property type="match status" value="1"/>
</dbReference>
<evidence type="ECO:0000259" key="4">
    <source>
        <dbReference type="Pfam" id="PF00135"/>
    </source>
</evidence>
<gene>
    <name evidence="5" type="ORF">LTR05_003395</name>
</gene>
<dbReference type="Pfam" id="PF00135">
    <property type="entry name" value="COesterase"/>
    <property type="match status" value="2"/>
</dbReference>
<dbReference type="SUPFAM" id="SSF53474">
    <property type="entry name" value="alpha/beta-Hydrolases"/>
    <property type="match status" value="1"/>
</dbReference>
<dbReference type="Gene3D" id="3.40.50.1820">
    <property type="entry name" value="alpha/beta hydrolase"/>
    <property type="match status" value="1"/>
</dbReference>
<evidence type="ECO:0000313" key="6">
    <source>
        <dbReference type="Proteomes" id="UP001309876"/>
    </source>
</evidence>
<dbReference type="InterPro" id="IPR050309">
    <property type="entry name" value="Type-B_Carboxylest/Lipase"/>
</dbReference>
<proteinExistence type="inferred from homology"/>
<evidence type="ECO:0000256" key="2">
    <source>
        <dbReference type="ARBA" id="ARBA00022801"/>
    </source>
</evidence>
<dbReference type="EMBL" id="JAVRRJ010000002">
    <property type="protein sequence ID" value="KAK5089171.1"/>
    <property type="molecule type" value="Genomic_DNA"/>
</dbReference>
<dbReference type="InterPro" id="IPR019826">
    <property type="entry name" value="Carboxylesterase_B_AS"/>
</dbReference>
<dbReference type="PANTHER" id="PTHR11559">
    <property type="entry name" value="CARBOXYLESTERASE"/>
    <property type="match status" value="1"/>
</dbReference>
<sequence>MKNESFQLLSLMLGTAATAPIVTVLNGTYEGRYLPEFSQDLFLGIPYAQDTSLANRYRVPQSLNETWLGVRAATHYSNACPGLYPELDKVDAQLPIMFWIHGGSYQLGTTRLPNYNLSYIVQRSVDIGRPIIAASINYRKGGWGNLYSIELQGSGNTNLALRDMRKALAWVSENIKCFGGNPNSVTVWGESSGSFAVGQLLLSYGGRTDNLFHRSIQQSGSATTAWTNGSDWYQPIYDDIVNQTNCSEAIDTLACLRTVPYEVLLPLLDKFPTLNGGPGYYPTVDGDIFPMYPTEAYRNGHFATSIPHLYGTNTDEGTDNAPSDGVINTDEDLFAFLLNSTGFDFPSSTVDQIMQLYPDDPEVGIPAHTSMNRFEDHGRQYKRIAAIMGDVFYHAPRLDDARSYTKFAESGSKTFTYRYNTRGWMNNTNTTYVDVTGSFAPDYKGVAHASELGFVFDNPHFHGVWAGYSELSDLISELWINFAHDGTPNVALVSDYVVEEDAEVIEQTLENTNVTGLQRLYWPSYDEDERGLNLVLQTQGQGGCYVEPDTYRLEGREYLTQWARRRHV</sequence>
<comment type="similarity">
    <text evidence="1 3">Belongs to the type-B carboxylesterase/lipase family.</text>
</comment>
<dbReference type="GO" id="GO:0016787">
    <property type="term" value="F:hydrolase activity"/>
    <property type="evidence" value="ECO:0007669"/>
    <property type="project" value="UniProtKB-KW"/>
</dbReference>
<organism evidence="5 6">
    <name type="scientific">Lithohypha guttulata</name>
    <dbReference type="NCBI Taxonomy" id="1690604"/>
    <lineage>
        <taxon>Eukaryota</taxon>
        <taxon>Fungi</taxon>
        <taxon>Dikarya</taxon>
        <taxon>Ascomycota</taxon>
        <taxon>Pezizomycotina</taxon>
        <taxon>Eurotiomycetes</taxon>
        <taxon>Chaetothyriomycetidae</taxon>
        <taxon>Chaetothyriales</taxon>
        <taxon>Trichomeriaceae</taxon>
        <taxon>Lithohypha</taxon>
    </lineage>
</organism>
<feature type="domain" description="Carboxylesterase type B" evidence="4">
    <location>
        <begin position="19"/>
        <end position="82"/>
    </location>
</feature>
<feature type="signal peptide" evidence="3">
    <location>
        <begin position="1"/>
        <end position="18"/>
    </location>
</feature>
<protein>
    <recommendedName>
        <fullName evidence="3">Carboxylic ester hydrolase</fullName>
        <ecNumber evidence="3">3.1.1.-</ecNumber>
    </recommendedName>
</protein>
<feature type="domain" description="Carboxylesterase type B" evidence="4">
    <location>
        <begin position="88"/>
        <end position="499"/>
    </location>
</feature>
<accession>A0AAN7T3Q0</accession>
<dbReference type="InterPro" id="IPR029058">
    <property type="entry name" value="AB_hydrolase_fold"/>
</dbReference>
<keyword evidence="3" id="KW-0732">Signal</keyword>
<keyword evidence="6" id="KW-1185">Reference proteome</keyword>